<feature type="transmembrane region" description="Helical" evidence="1">
    <location>
        <begin position="6"/>
        <end position="31"/>
    </location>
</feature>
<dbReference type="Proteomes" id="UP001589608">
    <property type="component" value="Unassembled WGS sequence"/>
</dbReference>
<evidence type="ECO:0000256" key="1">
    <source>
        <dbReference type="SAM" id="Phobius"/>
    </source>
</evidence>
<comment type="caution">
    <text evidence="2">The sequence shown here is derived from an EMBL/GenBank/DDBJ whole genome shotgun (WGS) entry which is preliminary data.</text>
</comment>
<keyword evidence="1" id="KW-1133">Transmembrane helix</keyword>
<dbReference type="RefSeq" id="WP_223104067.1">
    <property type="nucleotide sequence ID" value="NZ_CP061913.1"/>
</dbReference>
<keyword evidence="3" id="KW-1185">Reference proteome</keyword>
<gene>
    <name evidence="2" type="ORF">ACFFTR_52385</name>
</gene>
<protein>
    <submittedName>
        <fullName evidence="2">Uncharacterized protein</fullName>
    </submittedName>
</protein>
<evidence type="ECO:0000313" key="3">
    <source>
        <dbReference type="Proteomes" id="UP001589608"/>
    </source>
</evidence>
<keyword evidence="1" id="KW-0472">Membrane</keyword>
<reference evidence="2 3" key="1">
    <citation type="submission" date="2024-09" db="EMBL/GenBank/DDBJ databases">
        <authorList>
            <person name="Sun Q."/>
            <person name="Mori K."/>
        </authorList>
    </citation>
    <scope>NUCLEOTIDE SEQUENCE [LARGE SCALE GENOMIC DNA]</scope>
    <source>
        <strain evidence="2 3">JCM 3307</strain>
    </source>
</reference>
<sequence>MGIELIIMAALAIAQVAAAIYIVFLTFSEIVDWFSNRRSMSSVDRSRLGFTLQDMMNNGQYRTVQGVFNQAVGSVEDARTITSGDVDSTLAGYHQDQRLVVYP</sequence>
<evidence type="ECO:0000313" key="2">
    <source>
        <dbReference type="EMBL" id="MFB9451715.1"/>
    </source>
</evidence>
<keyword evidence="1" id="KW-0812">Transmembrane</keyword>
<organism evidence="2 3">
    <name type="scientific">Dactylosporangium vinaceum</name>
    <dbReference type="NCBI Taxonomy" id="53362"/>
    <lineage>
        <taxon>Bacteria</taxon>
        <taxon>Bacillati</taxon>
        <taxon>Actinomycetota</taxon>
        <taxon>Actinomycetes</taxon>
        <taxon>Micromonosporales</taxon>
        <taxon>Micromonosporaceae</taxon>
        <taxon>Dactylosporangium</taxon>
    </lineage>
</organism>
<proteinExistence type="predicted"/>
<dbReference type="EMBL" id="JBHMCA010000090">
    <property type="protein sequence ID" value="MFB9451715.1"/>
    <property type="molecule type" value="Genomic_DNA"/>
</dbReference>
<name>A0ABV5MS77_9ACTN</name>
<accession>A0ABV5MS77</accession>